<dbReference type="SUPFAM" id="SSF141868">
    <property type="entry name" value="EAL domain-like"/>
    <property type="match status" value="1"/>
</dbReference>
<dbReference type="InterPro" id="IPR000160">
    <property type="entry name" value="GGDEF_dom"/>
</dbReference>
<dbReference type="PROSITE" id="PS50887">
    <property type="entry name" value="GGDEF"/>
    <property type="match status" value="1"/>
</dbReference>
<keyword evidence="7" id="KW-1185">Reference proteome</keyword>
<dbReference type="SUPFAM" id="SSF55073">
    <property type="entry name" value="Nucleotide cyclase"/>
    <property type="match status" value="1"/>
</dbReference>
<accession>A0A1G6YGX5</accession>
<dbReference type="PANTHER" id="PTHR44757">
    <property type="entry name" value="DIGUANYLATE CYCLASE DGCP"/>
    <property type="match status" value="1"/>
</dbReference>
<dbReference type="PROSITE" id="PS50883">
    <property type="entry name" value="EAL"/>
    <property type="match status" value="1"/>
</dbReference>
<feature type="domain" description="GGDEF" evidence="5">
    <location>
        <begin position="282"/>
        <end position="415"/>
    </location>
</feature>
<proteinExistence type="predicted"/>
<evidence type="ECO:0000256" key="1">
    <source>
        <dbReference type="ARBA" id="ARBA00051114"/>
    </source>
</evidence>
<dbReference type="RefSeq" id="WP_092075943.1">
    <property type="nucleotide sequence ID" value="NZ_CALFZY010000007.1"/>
</dbReference>
<dbReference type="PANTHER" id="PTHR44757:SF2">
    <property type="entry name" value="BIOFILM ARCHITECTURE MAINTENANCE PROTEIN MBAA"/>
    <property type="match status" value="1"/>
</dbReference>
<name>A0A1G6YGX5_9BACT</name>
<dbReference type="Pfam" id="PF00563">
    <property type="entry name" value="EAL"/>
    <property type="match status" value="1"/>
</dbReference>
<dbReference type="InterPro" id="IPR035965">
    <property type="entry name" value="PAS-like_dom_sf"/>
</dbReference>
<dbReference type="Gene3D" id="3.30.450.20">
    <property type="entry name" value="PAS domain"/>
    <property type="match status" value="2"/>
</dbReference>
<evidence type="ECO:0000313" key="6">
    <source>
        <dbReference type="EMBL" id="SDD89541.1"/>
    </source>
</evidence>
<dbReference type="STRING" id="57664.SAMN05661003_10244"/>
<evidence type="ECO:0000259" key="3">
    <source>
        <dbReference type="PROSITE" id="PS50113"/>
    </source>
</evidence>
<dbReference type="AlphaFoldDB" id="A0A1G6YGX5"/>
<evidence type="ECO:0000259" key="2">
    <source>
        <dbReference type="PROSITE" id="PS50112"/>
    </source>
</evidence>
<evidence type="ECO:0000313" key="7">
    <source>
        <dbReference type="Proteomes" id="UP000243205"/>
    </source>
</evidence>
<dbReference type="InterPro" id="IPR035919">
    <property type="entry name" value="EAL_sf"/>
</dbReference>
<dbReference type="PROSITE" id="PS50112">
    <property type="entry name" value="PAS"/>
    <property type="match status" value="2"/>
</dbReference>
<dbReference type="Pfam" id="PF13426">
    <property type="entry name" value="PAS_9"/>
    <property type="match status" value="2"/>
</dbReference>
<dbReference type="InterPro" id="IPR029787">
    <property type="entry name" value="Nucleotide_cyclase"/>
</dbReference>
<dbReference type="SMART" id="SM00052">
    <property type="entry name" value="EAL"/>
    <property type="match status" value="1"/>
</dbReference>
<sequence length="683" mass="78047">MEYADLVENSNDLIQVVGFDGQLLYVNQMWVDTLGYPRDEAYRMNFFNILHPDCHCRCGERVERLRTGESVPRFEVEFITRTGQKIVAEGSISLYREQGEARGIQGFFRDITLRKKTENALREREEQLRTIFESSVAGIAMLAPDGRFLQANPAFCNFLGYSENELKQMKITDVTHPDDIEDTLRRRQIARANRSQSIVCEKRYLRKDGSVFWAQLSSTWFFDPQGQPLYTVPVIQDITARKLAEERIRELAYYDGLTRLPNRQLLHDRLELALAQARRHDRQMALLFLDLDRFKGVNDTLGHAIGDRLLQIAAERLTACLRDNDTVARLGGDEFVILLADFKSSDNLPHVAGKILKALAQPFDLGVREVYISTSIGIALYPDDAEDAGELLRHADMAMYAAKEEGGNGFRFYSSEMNARAVARMDLESNLRRALDEKEFFIEYQPQIDLVSNRMAGLEALVRWRHPQLGVIPPAQFIPLAEETNLILPLGEWVMEQVFLQCCRWHANGLANRQVRVAINVSGRQFDQADFVEMVKRLLQQTGAKAHWFEFEITENVLMKDVQRTIATLRQIRELGIHVAIDDFGTGYSSLSCLKHLPLNRLKIDKSFIADIQTNADDRAIVSATIAMAKRLDLEVTAEGVETEGQYGFVYQRDCDEVQGFYFCRPLPADKVLDACRKHLDES</sequence>
<feature type="domain" description="PAS" evidence="2">
    <location>
        <begin position="124"/>
        <end position="196"/>
    </location>
</feature>
<dbReference type="FunFam" id="3.30.70.270:FF:000001">
    <property type="entry name" value="Diguanylate cyclase domain protein"/>
    <property type="match status" value="1"/>
</dbReference>
<dbReference type="SMART" id="SM00267">
    <property type="entry name" value="GGDEF"/>
    <property type="match status" value="1"/>
</dbReference>
<dbReference type="GO" id="GO:0071111">
    <property type="term" value="F:cyclic-guanylate-specific phosphodiesterase activity"/>
    <property type="evidence" value="ECO:0007669"/>
    <property type="project" value="UniProtKB-EC"/>
</dbReference>
<dbReference type="CDD" id="cd01949">
    <property type="entry name" value="GGDEF"/>
    <property type="match status" value="1"/>
</dbReference>
<evidence type="ECO:0000259" key="5">
    <source>
        <dbReference type="PROSITE" id="PS50887"/>
    </source>
</evidence>
<dbReference type="Pfam" id="PF00990">
    <property type="entry name" value="GGDEF"/>
    <property type="match status" value="1"/>
</dbReference>
<feature type="domain" description="PAC" evidence="3">
    <location>
        <begin position="72"/>
        <end position="123"/>
    </location>
</feature>
<dbReference type="Gene3D" id="3.20.20.450">
    <property type="entry name" value="EAL domain"/>
    <property type="match status" value="1"/>
</dbReference>
<dbReference type="NCBIfam" id="TIGR00254">
    <property type="entry name" value="GGDEF"/>
    <property type="match status" value="1"/>
</dbReference>
<dbReference type="CDD" id="cd01948">
    <property type="entry name" value="EAL"/>
    <property type="match status" value="1"/>
</dbReference>
<dbReference type="PROSITE" id="PS50113">
    <property type="entry name" value="PAC"/>
    <property type="match status" value="2"/>
</dbReference>
<dbReference type="GO" id="GO:0071732">
    <property type="term" value="P:cellular response to nitric oxide"/>
    <property type="evidence" value="ECO:0007669"/>
    <property type="project" value="UniProtKB-ARBA"/>
</dbReference>
<protein>
    <submittedName>
        <fullName evidence="6">PAS domain S-box-containing protein/diguanylate cyclase (GGDEF) domain-containing protein</fullName>
    </submittedName>
</protein>
<comment type="catalytic activity">
    <reaction evidence="1">
        <text>3',3'-c-di-GMP + H2O = 5'-phosphoguanylyl(3'-&gt;5')guanosine + H(+)</text>
        <dbReference type="Rhea" id="RHEA:24902"/>
        <dbReference type="ChEBI" id="CHEBI:15377"/>
        <dbReference type="ChEBI" id="CHEBI:15378"/>
        <dbReference type="ChEBI" id="CHEBI:58754"/>
        <dbReference type="ChEBI" id="CHEBI:58805"/>
        <dbReference type="EC" id="3.1.4.52"/>
    </reaction>
    <physiologicalReaction direction="left-to-right" evidence="1">
        <dbReference type="Rhea" id="RHEA:24903"/>
    </physiologicalReaction>
</comment>
<organism evidence="6 7">
    <name type="scientific">Desulfuromonas thiophila</name>
    <dbReference type="NCBI Taxonomy" id="57664"/>
    <lineage>
        <taxon>Bacteria</taxon>
        <taxon>Pseudomonadati</taxon>
        <taxon>Thermodesulfobacteriota</taxon>
        <taxon>Desulfuromonadia</taxon>
        <taxon>Desulfuromonadales</taxon>
        <taxon>Desulfuromonadaceae</taxon>
        <taxon>Desulfuromonas</taxon>
    </lineage>
</organism>
<dbReference type="InterPro" id="IPR043128">
    <property type="entry name" value="Rev_trsase/Diguanyl_cyclase"/>
</dbReference>
<evidence type="ECO:0000259" key="4">
    <source>
        <dbReference type="PROSITE" id="PS50883"/>
    </source>
</evidence>
<reference evidence="7" key="1">
    <citation type="submission" date="2016-10" db="EMBL/GenBank/DDBJ databases">
        <authorList>
            <person name="Varghese N."/>
            <person name="Submissions S."/>
        </authorList>
    </citation>
    <scope>NUCLEOTIDE SEQUENCE [LARGE SCALE GENOMIC DNA]</scope>
    <source>
        <strain evidence="7">DSM 8987</strain>
    </source>
</reference>
<dbReference type="InterPro" id="IPR000014">
    <property type="entry name" value="PAS"/>
</dbReference>
<feature type="domain" description="PAC" evidence="3">
    <location>
        <begin position="198"/>
        <end position="250"/>
    </location>
</feature>
<dbReference type="InterPro" id="IPR001610">
    <property type="entry name" value="PAC"/>
</dbReference>
<dbReference type="SUPFAM" id="SSF55785">
    <property type="entry name" value="PYP-like sensor domain (PAS domain)"/>
    <property type="match status" value="2"/>
</dbReference>
<dbReference type="CDD" id="cd00130">
    <property type="entry name" value="PAS"/>
    <property type="match status" value="2"/>
</dbReference>
<dbReference type="EMBL" id="FNAQ01000002">
    <property type="protein sequence ID" value="SDD89541.1"/>
    <property type="molecule type" value="Genomic_DNA"/>
</dbReference>
<dbReference type="NCBIfam" id="TIGR00229">
    <property type="entry name" value="sensory_box"/>
    <property type="match status" value="2"/>
</dbReference>
<dbReference type="InterPro" id="IPR000700">
    <property type="entry name" value="PAS-assoc_C"/>
</dbReference>
<feature type="domain" description="EAL" evidence="4">
    <location>
        <begin position="424"/>
        <end position="680"/>
    </location>
</feature>
<dbReference type="FunFam" id="3.20.20.450:FF:000001">
    <property type="entry name" value="Cyclic di-GMP phosphodiesterase yahA"/>
    <property type="match status" value="1"/>
</dbReference>
<dbReference type="SMART" id="SM00086">
    <property type="entry name" value="PAC"/>
    <property type="match status" value="2"/>
</dbReference>
<dbReference type="InterPro" id="IPR052155">
    <property type="entry name" value="Biofilm_reg_signaling"/>
</dbReference>
<dbReference type="InterPro" id="IPR001633">
    <property type="entry name" value="EAL_dom"/>
</dbReference>
<dbReference type="Gene3D" id="3.30.70.270">
    <property type="match status" value="1"/>
</dbReference>
<gene>
    <name evidence="6" type="ORF">SAMN05661003_10244</name>
</gene>
<dbReference type="Proteomes" id="UP000243205">
    <property type="component" value="Unassembled WGS sequence"/>
</dbReference>
<dbReference type="OrthoDB" id="9777298at2"/>
<dbReference type="SMART" id="SM00091">
    <property type="entry name" value="PAS"/>
    <property type="match status" value="2"/>
</dbReference>
<feature type="domain" description="PAS" evidence="2">
    <location>
        <begin position="1"/>
        <end position="53"/>
    </location>
</feature>